<dbReference type="GO" id="GO:0016491">
    <property type="term" value="F:oxidoreductase activity"/>
    <property type="evidence" value="ECO:0007669"/>
    <property type="project" value="UniProtKB-KW"/>
</dbReference>
<dbReference type="Proteomes" id="UP000622547">
    <property type="component" value="Unassembled WGS sequence"/>
</dbReference>
<dbReference type="PANTHER" id="PTHR43105">
    <property type="entry name" value="RESPIRATORY NITRATE REDUCTASE"/>
    <property type="match status" value="1"/>
</dbReference>
<dbReference type="EMBL" id="BOOP01000036">
    <property type="protein sequence ID" value="GII41774.1"/>
    <property type="molecule type" value="Genomic_DNA"/>
</dbReference>
<dbReference type="InterPro" id="IPR006657">
    <property type="entry name" value="MoPterin_dinucl-bd_dom"/>
</dbReference>
<comment type="caution">
    <text evidence="4">The sequence shown here is derived from an EMBL/GenBank/DDBJ whole genome shotgun (WGS) entry which is preliminary data.</text>
</comment>
<proteinExistence type="predicted"/>
<sequence>MQTVRATSAPLSSTSGPRRSGENLGLAAHPSGTLRISPADAASLGLTGGAMARVTTRTGSVEVPVEIHDGLQPGHVSLPNGLGLSYPGPDGAPVVTGAAPNELTAAGDRDPYAGTPWHKHVPARVEAVAV</sequence>
<feature type="domain" description="Molybdopterin dinucleotide-binding" evidence="3">
    <location>
        <begin position="23"/>
        <end position="122"/>
    </location>
</feature>
<organism evidence="4 5">
    <name type="scientific">Planotetraspora phitsanulokensis</name>
    <dbReference type="NCBI Taxonomy" id="575192"/>
    <lineage>
        <taxon>Bacteria</taxon>
        <taxon>Bacillati</taxon>
        <taxon>Actinomycetota</taxon>
        <taxon>Actinomycetes</taxon>
        <taxon>Streptosporangiales</taxon>
        <taxon>Streptosporangiaceae</taxon>
        <taxon>Planotetraspora</taxon>
    </lineage>
</organism>
<dbReference type="AlphaFoldDB" id="A0A8J3UG88"/>
<dbReference type="PANTHER" id="PTHR43105:SF9">
    <property type="entry name" value="NADPH-FE(3+) OXIDOREDUCTASE SUBUNIT ALPHA"/>
    <property type="match status" value="1"/>
</dbReference>
<dbReference type="SUPFAM" id="SSF50692">
    <property type="entry name" value="ADC-like"/>
    <property type="match status" value="1"/>
</dbReference>
<dbReference type="GO" id="GO:0043546">
    <property type="term" value="F:molybdopterin cofactor binding"/>
    <property type="evidence" value="ECO:0007669"/>
    <property type="project" value="InterPro"/>
</dbReference>
<reference evidence="4 5" key="1">
    <citation type="submission" date="2021-01" db="EMBL/GenBank/DDBJ databases">
        <title>Whole genome shotgun sequence of Planotetraspora phitsanulokensis NBRC 104273.</title>
        <authorList>
            <person name="Komaki H."/>
            <person name="Tamura T."/>
        </authorList>
    </citation>
    <scope>NUCLEOTIDE SEQUENCE [LARGE SCALE GENOMIC DNA]</scope>
    <source>
        <strain evidence="4 5">NBRC 104273</strain>
    </source>
</reference>
<feature type="region of interest" description="Disordered" evidence="2">
    <location>
        <begin position="72"/>
        <end position="117"/>
    </location>
</feature>
<evidence type="ECO:0000259" key="3">
    <source>
        <dbReference type="Pfam" id="PF01568"/>
    </source>
</evidence>
<evidence type="ECO:0000256" key="1">
    <source>
        <dbReference type="ARBA" id="ARBA00023002"/>
    </source>
</evidence>
<feature type="compositionally biased region" description="Polar residues" evidence="2">
    <location>
        <begin position="1"/>
        <end position="17"/>
    </location>
</feature>
<feature type="region of interest" description="Disordered" evidence="2">
    <location>
        <begin position="1"/>
        <end position="33"/>
    </location>
</feature>
<accession>A0A8J3UG88</accession>
<dbReference type="InterPro" id="IPR009010">
    <property type="entry name" value="Asp_de-COase-like_dom_sf"/>
</dbReference>
<dbReference type="Gene3D" id="2.40.40.20">
    <property type="match status" value="1"/>
</dbReference>
<evidence type="ECO:0000313" key="4">
    <source>
        <dbReference type="EMBL" id="GII41774.1"/>
    </source>
</evidence>
<evidence type="ECO:0000313" key="5">
    <source>
        <dbReference type="Proteomes" id="UP000622547"/>
    </source>
</evidence>
<name>A0A8J3UG88_9ACTN</name>
<keyword evidence="1" id="KW-0560">Oxidoreductase</keyword>
<dbReference type="GO" id="GO:0016020">
    <property type="term" value="C:membrane"/>
    <property type="evidence" value="ECO:0007669"/>
    <property type="project" value="TreeGrafter"/>
</dbReference>
<dbReference type="InterPro" id="IPR050123">
    <property type="entry name" value="Prok_molybdopt-oxidoreductase"/>
</dbReference>
<evidence type="ECO:0000256" key="2">
    <source>
        <dbReference type="SAM" id="MobiDB-lite"/>
    </source>
</evidence>
<dbReference type="Pfam" id="PF01568">
    <property type="entry name" value="Molydop_binding"/>
    <property type="match status" value="1"/>
</dbReference>
<gene>
    <name evidence="4" type="ORF">Pph01_67770</name>
</gene>
<keyword evidence="5" id="KW-1185">Reference proteome</keyword>
<protein>
    <recommendedName>
        <fullName evidence="3">Molybdopterin dinucleotide-binding domain-containing protein</fullName>
    </recommendedName>
</protein>